<dbReference type="PANTHER" id="PTHR33164:SF99">
    <property type="entry name" value="MARR FAMILY REGULATORY PROTEIN"/>
    <property type="match status" value="1"/>
</dbReference>
<dbReference type="InterPro" id="IPR036388">
    <property type="entry name" value="WH-like_DNA-bd_sf"/>
</dbReference>
<accession>A0A1Q5P3Z5</accession>
<comment type="caution">
    <text evidence="3">The sequence shown here is derived from an EMBL/GenBank/DDBJ whole genome shotgun (WGS) entry which is preliminary data.</text>
</comment>
<reference evidence="3 4" key="1">
    <citation type="submission" date="2016-12" db="EMBL/GenBank/DDBJ databases">
        <title>Domibacillus sp. SAOS 44 whole genome sequencing.</title>
        <authorList>
            <person name="Verma A."/>
            <person name="Krishnamurthi S."/>
        </authorList>
    </citation>
    <scope>NUCLEOTIDE SEQUENCE [LARGE SCALE GENOMIC DNA]</scope>
    <source>
        <strain evidence="3 4">SAOS 44</strain>
    </source>
</reference>
<evidence type="ECO:0000259" key="2">
    <source>
        <dbReference type="PROSITE" id="PS50995"/>
    </source>
</evidence>
<dbReference type="OrthoDB" id="166070at2"/>
<proteinExistence type="predicted"/>
<dbReference type="GO" id="GO:0003677">
    <property type="term" value="F:DNA binding"/>
    <property type="evidence" value="ECO:0007669"/>
    <property type="project" value="UniProtKB-KW"/>
</dbReference>
<gene>
    <name evidence="3" type="ORF">BLL40_09250</name>
</gene>
<organism evidence="3 4">
    <name type="scientific">Domibacillus mangrovi</name>
    <dbReference type="NCBI Taxonomy" id="1714354"/>
    <lineage>
        <taxon>Bacteria</taxon>
        <taxon>Bacillati</taxon>
        <taxon>Bacillota</taxon>
        <taxon>Bacilli</taxon>
        <taxon>Bacillales</taxon>
        <taxon>Bacillaceae</taxon>
        <taxon>Domibacillus</taxon>
    </lineage>
</organism>
<dbReference type="InterPro" id="IPR000835">
    <property type="entry name" value="HTH_MarR-typ"/>
</dbReference>
<keyword evidence="4" id="KW-1185">Reference proteome</keyword>
<sequence length="141" mass="16300">MKEKTIFELIHSMDQVTNHLIIQWNKMFNESLGISHILVLAHLKENGKSRPSDIARALGLTPPTLTHLSEKLVQKKLATRLVDDNDRRIIYLTITDKGLDLIKKAQEEGKTLRKNLFEKLTDEERQQLLSIYGKLNDSIRK</sequence>
<name>A0A1Q5P3Z5_9BACI</name>
<dbReference type="EMBL" id="MRWQ01000006">
    <property type="protein sequence ID" value="OKL36893.1"/>
    <property type="molecule type" value="Genomic_DNA"/>
</dbReference>
<dbReference type="RefSeq" id="WP_073711616.1">
    <property type="nucleotide sequence ID" value="NZ_MRWQ01000006.1"/>
</dbReference>
<dbReference type="PROSITE" id="PS50995">
    <property type="entry name" value="HTH_MARR_2"/>
    <property type="match status" value="1"/>
</dbReference>
<evidence type="ECO:0000313" key="4">
    <source>
        <dbReference type="Proteomes" id="UP000186524"/>
    </source>
</evidence>
<evidence type="ECO:0000313" key="3">
    <source>
        <dbReference type="EMBL" id="OKL36893.1"/>
    </source>
</evidence>
<dbReference type="STRING" id="1714354.BLL40_09250"/>
<dbReference type="PRINTS" id="PR00598">
    <property type="entry name" value="HTHMARR"/>
</dbReference>
<dbReference type="GO" id="GO:0003700">
    <property type="term" value="F:DNA-binding transcription factor activity"/>
    <property type="evidence" value="ECO:0007669"/>
    <property type="project" value="InterPro"/>
</dbReference>
<dbReference type="Gene3D" id="1.10.10.10">
    <property type="entry name" value="Winged helix-like DNA-binding domain superfamily/Winged helix DNA-binding domain"/>
    <property type="match status" value="1"/>
</dbReference>
<dbReference type="Proteomes" id="UP000186524">
    <property type="component" value="Unassembled WGS sequence"/>
</dbReference>
<dbReference type="Pfam" id="PF01047">
    <property type="entry name" value="MarR"/>
    <property type="match status" value="1"/>
</dbReference>
<dbReference type="SMART" id="SM00347">
    <property type="entry name" value="HTH_MARR"/>
    <property type="match status" value="1"/>
</dbReference>
<feature type="domain" description="HTH marR-type" evidence="2">
    <location>
        <begin position="3"/>
        <end position="137"/>
    </location>
</feature>
<protein>
    <submittedName>
        <fullName evidence="3">MarR family transcriptional regulator</fullName>
    </submittedName>
</protein>
<evidence type="ECO:0000256" key="1">
    <source>
        <dbReference type="ARBA" id="ARBA00023125"/>
    </source>
</evidence>
<dbReference type="InterPro" id="IPR036390">
    <property type="entry name" value="WH_DNA-bd_sf"/>
</dbReference>
<dbReference type="GO" id="GO:0006950">
    <property type="term" value="P:response to stress"/>
    <property type="evidence" value="ECO:0007669"/>
    <property type="project" value="TreeGrafter"/>
</dbReference>
<keyword evidence="1" id="KW-0238">DNA-binding</keyword>
<dbReference type="PANTHER" id="PTHR33164">
    <property type="entry name" value="TRANSCRIPTIONAL REGULATOR, MARR FAMILY"/>
    <property type="match status" value="1"/>
</dbReference>
<dbReference type="InterPro" id="IPR039422">
    <property type="entry name" value="MarR/SlyA-like"/>
</dbReference>
<dbReference type="SUPFAM" id="SSF46785">
    <property type="entry name" value="Winged helix' DNA-binding domain"/>
    <property type="match status" value="1"/>
</dbReference>
<dbReference type="AlphaFoldDB" id="A0A1Q5P3Z5"/>